<reference evidence="2" key="1">
    <citation type="journal article" date="2024" name="Proc. Natl. Acad. Sci. U.S.A.">
        <title>Extraordinary preservation of gene collinearity over three hundred million years revealed in homosporous lycophytes.</title>
        <authorList>
            <person name="Li C."/>
            <person name="Wickell D."/>
            <person name="Kuo L.Y."/>
            <person name="Chen X."/>
            <person name="Nie B."/>
            <person name="Liao X."/>
            <person name="Peng D."/>
            <person name="Ji J."/>
            <person name="Jenkins J."/>
            <person name="Williams M."/>
            <person name="Shu S."/>
            <person name="Plott C."/>
            <person name="Barry K."/>
            <person name="Rajasekar S."/>
            <person name="Grimwood J."/>
            <person name="Han X."/>
            <person name="Sun S."/>
            <person name="Hou Z."/>
            <person name="He W."/>
            <person name="Dai G."/>
            <person name="Sun C."/>
            <person name="Schmutz J."/>
            <person name="Leebens-Mack J.H."/>
            <person name="Li F.W."/>
            <person name="Wang L."/>
        </authorList>
    </citation>
    <scope>NUCLEOTIDE SEQUENCE [LARGE SCALE GENOMIC DNA]</scope>
    <source>
        <strain evidence="2">cv. PW_Plant_1</strain>
    </source>
</reference>
<protein>
    <submittedName>
        <fullName evidence="1">Uncharacterized protein</fullName>
    </submittedName>
</protein>
<proteinExistence type="predicted"/>
<accession>A0ACC2CJ27</accession>
<name>A0ACC2CJ27_DIPCM</name>
<dbReference type="EMBL" id="CM055101">
    <property type="protein sequence ID" value="KAJ7541981.1"/>
    <property type="molecule type" value="Genomic_DNA"/>
</dbReference>
<gene>
    <name evidence="1" type="ORF">O6H91_10G084100</name>
</gene>
<comment type="caution">
    <text evidence="1">The sequence shown here is derived from an EMBL/GenBank/DDBJ whole genome shotgun (WGS) entry which is preliminary data.</text>
</comment>
<sequence length="133" mass="14807">MKKPNFAWVKSVKCKPIIERMYQHDHYAKDYELCHLLPGPTGDHLTASGNITSSTMSYIRSKSKPSLCRKDNKLIKGSTISLVVSDCSNSTLANLFSDTVYIPMTIDGDVSSKTLFACSCNSFQTDNFDIDIL</sequence>
<organism evidence="1 2">
    <name type="scientific">Diphasiastrum complanatum</name>
    <name type="common">Issler's clubmoss</name>
    <name type="synonym">Lycopodium complanatum</name>
    <dbReference type="NCBI Taxonomy" id="34168"/>
    <lineage>
        <taxon>Eukaryota</taxon>
        <taxon>Viridiplantae</taxon>
        <taxon>Streptophyta</taxon>
        <taxon>Embryophyta</taxon>
        <taxon>Tracheophyta</taxon>
        <taxon>Lycopodiopsida</taxon>
        <taxon>Lycopodiales</taxon>
        <taxon>Lycopodiaceae</taxon>
        <taxon>Lycopodioideae</taxon>
        <taxon>Diphasiastrum</taxon>
    </lineage>
</organism>
<keyword evidence="2" id="KW-1185">Reference proteome</keyword>
<evidence type="ECO:0000313" key="2">
    <source>
        <dbReference type="Proteomes" id="UP001162992"/>
    </source>
</evidence>
<evidence type="ECO:0000313" key="1">
    <source>
        <dbReference type="EMBL" id="KAJ7541981.1"/>
    </source>
</evidence>
<dbReference type="Proteomes" id="UP001162992">
    <property type="component" value="Chromosome 10"/>
</dbReference>